<organism evidence="2 3">
    <name type="scientific">Oerskovia merdavium</name>
    <dbReference type="NCBI Taxonomy" id="2762227"/>
    <lineage>
        <taxon>Bacteria</taxon>
        <taxon>Bacillati</taxon>
        <taxon>Actinomycetota</taxon>
        <taxon>Actinomycetes</taxon>
        <taxon>Micrococcales</taxon>
        <taxon>Cellulomonadaceae</taxon>
        <taxon>Oerskovia</taxon>
    </lineage>
</organism>
<evidence type="ECO:0000313" key="2">
    <source>
        <dbReference type="EMBL" id="MBD7982928.1"/>
    </source>
</evidence>
<proteinExistence type="predicted"/>
<dbReference type="RefSeq" id="WP_191806107.1">
    <property type="nucleotide sequence ID" value="NZ_JACSQF010000034.1"/>
</dbReference>
<protein>
    <submittedName>
        <fullName evidence="2">Uncharacterized protein</fullName>
    </submittedName>
</protein>
<reference evidence="2 3" key="1">
    <citation type="submission" date="2020-08" db="EMBL/GenBank/DDBJ databases">
        <title>A Genomic Blueprint of the Chicken Gut Microbiome.</title>
        <authorList>
            <person name="Gilroy R."/>
            <person name="Ravi A."/>
            <person name="Getino M."/>
            <person name="Pursley I."/>
            <person name="Horton D.L."/>
            <person name="Alikhan N.-F."/>
            <person name="Baker D."/>
            <person name="Gharbi K."/>
            <person name="Hall N."/>
            <person name="Watson M."/>
            <person name="Adriaenssens E.M."/>
            <person name="Foster-Nyarko E."/>
            <person name="Jarju S."/>
            <person name="Secka A."/>
            <person name="Antonio M."/>
            <person name="Oren A."/>
            <person name="Chaudhuri R."/>
            <person name="La Ragione R.M."/>
            <person name="Hildebrand F."/>
            <person name="Pallen M.J."/>
        </authorList>
    </citation>
    <scope>NUCLEOTIDE SEQUENCE [LARGE SCALE GENOMIC DNA]</scope>
    <source>
        <strain evidence="2 3">Sa2CUA9</strain>
    </source>
</reference>
<gene>
    <name evidence="2" type="ORF">H9641_19715</name>
</gene>
<dbReference type="EMBL" id="JACSQF010000034">
    <property type="protein sequence ID" value="MBD7982928.1"/>
    <property type="molecule type" value="Genomic_DNA"/>
</dbReference>
<evidence type="ECO:0000313" key="3">
    <source>
        <dbReference type="Proteomes" id="UP000655570"/>
    </source>
</evidence>
<evidence type="ECO:0000256" key="1">
    <source>
        <dbReference type="SAM" id="MobiDB-lite"/>
    </source>
</evidence>
<dbReference type="Proteomes" id="UP000655570">
    <property type="component" value="Unassembled WGS sequence"/>
</dbReference>
<accession>A0ABR8U4H0</accession>
<keyword evidence="3" id="KW-1185">Reference proteome</keyword>
<name>A0ABR8U4H0_9CELL</name>
<comment type="caution">
    <text evidence="2">The sequence shown here is derived from an EMBL/GenBank/DDBJ whole genome shotgun (WGS) entry which is preliminary data.</text>
</comment>
<sequence length="52" mass="5444">MYTTTGGDHPSFLTATEAIEDHGPFELIHHGTPAPDLTGGLADRDPWAAPGT</sequence>
<feature type="region of interest" description="Disordered" evidence="1">
    <location>
        <begin position="26"/>
        <end position="52"/>
    </location>
</feature>